<dbReference type="Gene3D" id="3.90.25.10">
    <property type="entry name" value="UDP-galactose 4-epimerase, domain 1"/>
    <property type="match status" value="1"/>
</dbReference>
<name>A0A6A4GU00_9AGAR</name>
<proteinExistence type="predicted"/>
<protein>
    <submittedName>
        <fullName evidence="1">Uncharacterized protein</fullName>
    </submittedName>
</protein>
<dbReference type="AlphaFoldDB" id="A0A6A4GU00"/>
<keyword evidence="2" id="KW-1185">Reference proteome</keyword>
<gene>
    <name evidence="1" type="ORF">BT96DRAFT_926642</name>
</gene>
<dbReference type="OrthoDB" id="331544at2759"/>
<evidence type="ECO:0000313" key="1">
    <source>
        <dbReference type="EMBL" id="KAE9389282.1"/>
    </source>
</evidence>
<dbReference type="Proteomes" id="UP000799118">
    <property type="component" value="Unassembled WGS sequence"/>
</dbReference>
<reference evidence="1" key="1">
    <citation type="journal article" date="2019" name="Environ. Microbiol.">
        <title>Fungal ecological strategies reflected in gene transcription - a case study of two litter decomposers.</title>
        <authorList>
            <person name="Barbi F."/>
            <person name="Kohler A."/>
            <person name="Barry K."/>
            <person name="Baskaran P."/>
            <person name="Daum C."/>
            <person name="Fauchery L."/>
            <person name="Ihrmark K."/>
            <person name="Kuo A."/>
            <person name="LaButti K."/>
            <person name="Lipzen A."/>
            <person name="Morin E."/>
            <person name="Grigoriev I.V."/>
            <person name="Henrissat B."/>
            <person name="Lindahl B."/>
            <person name="Martin F."/>
        </authorList>
    </citation>
    <scope>NUCLEOTIDE SEQUENCE</scope>
    <source>
        <strain evidence="1">JB14</strain>
    </source>
</reference>
<sequence>MEFNGTYTVCCMKLVFPGSVLLVRLLQFDTSRPEGQFRKPASNKKLLSLIGEFEFTPFEIALKQSVDWFLENYDNARIGQPFT</sequence>
<organism evidence="1 2">
    <name type="scientific">Gymnopus androsaceus JB14</name>
    <dbReference type="NCBI Taxonomy" id="1447944"/>
    <lineage>
        <taxon>Eukaryota</taxon>
        <taxon>Fungi</taxon>
        <taxon>Dikarya</taxon>
        <taxon>Basidiomycota</taxon>
        <taxon>Agaricomycotina</taxon>
        <taxon>Agaricomycetes</taxon>
        <taxon>Agaricomycetidae</taxon>
        <taxon>Agaricales</taxon>
        <taxon>Marasmiineae</taxon>
        <taxon>Omphalotaceae</taxon>
        <taxon>Gymnopus</taxon>
    </lineage>
</organism>
<dbReference type="EMBL" id="ML769703">
    <property type="protein sequence ID" value="KAE9389282.1"/>
    <property type="molecule type" value="Genomic_DNA"/>
</dbReference>
<evidence type="ECO:0000313" key="2">
    <source>
        <dbReference type="Proteomes" id="UP000799118"/>
    </source>
</evidence>
<accession>A0A6A4GU00</accession>